<evidence type="ECO:0000259" key="1">
    <source>
        <dbReference type="Pfam" id="PF13456"/>
    </source>
</evidence>
<gene>
    <name evidence="2" type="ORF">Ddye_001952</name>
</gene>
<keyword evidence="3" id="KW-1185">Reference proteome</keyword>
<comment type="caution">
    <text evidence="2">The sequence shown here is derived from an EMBL/GenBank/DDBJ whole genome shotgun (WGS) entry which is preliminary data.</text>
</comment>
<dbReference type="Gene3D" id="3.30.420.10">
    <property type="entry name" value="Ribonuclease H-like superfamily/Ribonuclease H"/>
    <property type="match status" value="1"/>
</dbReference>
<dbReference type="Pfam" id="PF13456">
    <property type="entry name" value="RVT_3"/>
    <property type="match status" value="1"/>
</dbReference>
<feature type="domain" description="RNase H type-1" evidence="1">
    <location>
        <begin position="371"/>
        <end position="483"/>
    </location>
</feature>
<dbReference type="InterPro" id="IPR044730">
    <property type="entry name" value="RNase_H-like_dom_plant"/>
</dbReference>
<dbReference type="PANTHER" id="PTHR47074">
    <property type="entry name" value="BNAC02G40300D PROTEIN"/>
    <property type="match status" value="1"/>
</dbReference>
<dbReference type="CDD" id="cd06222">
    <property type="entry name" value="RNase_H_like"/>
    <property type="match status" value="1"/>
</dbReference>
<evidence type="ECO:0000313" key="3">
    <source>
        <dbReference type="Proteomes" id="UP001280121"/>
    </source>
</evidence>
<dbReference type="PANTHER" id="PTHR47074:SF11">
    <property type="entry name" value="REVERSE TRANSCRIPTASE-LIKE PROTEIN"/>
    <property type="match status" value="1"/>
</dbReference>
<dbReference type="InterPro" id="IPR002156">
    <property type="entry name" value="RNaseH_domain"/>
</dbReference>
<evidence type="ECO:0000313" key="2">
    <source>
        <dbReference type="EMBL" id="KAK2663378.1"/>
    </source>
</evidence>
<protein>
    <recommendedName>
        <fullName evidence="1">RNase H type-1 domain-containing protein</fullName>
    </recommendedName>
</protein>
<organism evidence="2 3">
    <name type="scientific">Dipteronia dyeriana</name>
    <dbReference type="NCBI Taxonomy" id="168575"/>
    <lineage>
        <taxon>Eukaryota</taxon>
        <taxon>Viridiplantae</taxon>
        <taxon>Streptophyta</taxon>
        <taxon>Embryophyta</taxon>
        <taxon>Tracheophyta</taxon>
        <taxon>Spermatophyta</taxon>
        <taxon>Magnoliopsida</taxon>
        <taxon>eudicotyledons</taxon>
        <taxon>Gunneridae</taxon>
        <taxon>Pentapetalae</taxon>
        <taxon>rosids</taxon>
        <taxon>malvids</taxon>
        <taxon>Sapindales</taxon>
        <taxon>Sapindaceae</taxon>
        <taxon>Hippocastanoideae</taxon>
        <taxon>Acereae</taxon>
        <taxon>Dipteronia</taxon>
    </lineage>
</organism>
<dbReference type="GO" id="GO:0004523">
    <property type="term" value="F:RNA-DNA hybrid ribonuclease activity"/>
    <property type="evidence" value="ECO:0007669"/>
    <property type="project" value="InterPro"/>
</dbReference>
<dbReference type="InterPro" id="IPR036397">
    <property type="entry name" value="RNaseH_sf"/>
</dbReference>
<dbReference type="AlphaFoldDB" id="A0AAD9XQ59"/>
<dbReference type="GO" id="GO:0003676">
    <property type="term" value="F:nucleic acid binding"/>
    <property type="evidence" value="ECO:0007669"/>
    <property type="project" value="InterPro"/>
</dbReference>
<name>A0AAD9XQ59_9ROSI</name>
<proteinExistence type="predicted"/>
<accession>A0AAD9XQ59</accession>
<reference evidence="2" key="1">
    <citation type="journal article" date="2023" name="Plant J.">
        <title>Genome sequences and population genomics provide insights into the demographic history, inbreeding, and mutation load of two 'living fossil' tree species of Dipteronia.</title>
        <authorList>
            <person name="Feng Y."/>
            <person name="Comes H.P."/>
            <person name="Chen J."/>
            <person name="Zhu S."/>
            <person name="Lu R."/>
            <person name="Zhang X."/>
            <person name="Li P."/>
            <person name="Qiu J."/>
            <person name="Olsen K.M."/>
            <person name="Qiu Y."/>
        </authorList>
    </citation>
    <scope>NUCLEOTIDE SEQUENCE</scope>
    <source>
        <strain evidence="2">KIB01</strain>
    </source>
</reference>
<dbReference type="InterPro" id="IPR052929">
    <property type="entry name" value="RNase_H-like_EbsB-rel"/>
</dbReference>
<dbReference type="EMBL" id="JANJYI010000001">
    <property type="protein sequence ID" value="KAK2663378.1"/>
    <property type="molecule type" value="Genomic_DNA"/>
</dbReference>
<dbReference type="Proteomes" id="UP001280121">
    <property type="component" value="Unassembled WGS sequence"/>
</dbReference>
<sequence length="515" mass="58390">MANRSTMELRRIHLGFTGKLVVECCVYSGGLCLFRHTKSFPKIACVDFTLSPKRYVGTTMIKRKKEELGVVSAFDNLSSWKMVREVESQLDDLLKVEEQYWKQRSRQNWPKLGDCNTKFFYWKASARRARNKSFNPSSQSWGKVVNAVPRKLSHRMSDFMDLSFFTVEVKKEVFDMFQTKAPVPKSIANCFCLVIGDVISEAQSAFVLDKLITDYANIGFECIHGLRTRKCKVGSVAIKLDMSKAYDRVEWGFISSMMLKLRFSNALVDRIIRYVYSVSFSFLINEDIYDDSLFFAKANVKNYSTIKGILGDYTLASSQEVNFGVLMGSLFGDVCFGVVNFWIRDLVDLVVRWMLPHVGFYKVNTYTTVLGDHQLIGVGVIIWDANCCVMVSSAHRFMACFSPLVAEATVSLRGIHTVISSGHLPTVLESDAKWVVDLINSDNEFWTDIGVIVYDIVALSKQFNIPISFVPRAANMVAHGLTKFGLRSEVHHVWNEEVPLCLESVCIVDSFPLLD</sequence>